<evidence type="ECO:0000256" key="8">
    <source>
        <dbReference type="SAM" id="Phobius"/>
    </source>
</evidence>
<dbReference type="GO" id="GO:0016020">
    <property type="term" value="C:membrane"/>
    <property type="evidence" value="ECO:0007669"/>
    <property type="project" value="UniProtKB-SubCell"/>
</dbReference>
<evidence type="ECO:0000256" key="4">
    <source>
        <dbReference type="ARBA" id="ARBA00022679"/>
    </source>
</evidence>
<protein>
    <recommendedName>
        <fullName evidence="9">Wax synthase domain-containing protein</fullName>
    </recommendedName>
</protein>
<dbReference type="PANTHER" id="PTHR31595">
    <property type="entry name" value="LONG-CHAIN-ALCOHOL O-FATTY-ACYLTRANSFERASE 3-RELATED"/>
    <property type="match status" value="1"/>
</dbReference>
<evidence type="ECO:0000256" key="1">
    <source>
        <dbReference type="ARBA" id="ARBA00004141"/>
    </source>
</evidence>
<feature type="transmembrane region" description="Helical" evidence="8">
    <location>
        <begin position="326"/>
        <end position="344"/>
    </location>
</feature>
<comment type="similarity">
    <text evidence="3">Belongs to the wax synthase family.</text>
</comment>
<dbReference type="STRING" id="1890683.A0A427Y3H0"/>
<sequence length="418" mass="47628">MIVSSNNPLKRTLDAVALRLEDAFPTQVPFTYTYPPWVLTVAGTLAITYLVHYRDTKPYRIALWPIAFGSAWWALLTIDLGGWSTTAVNIVTVIVHSMTCSTRWAFADDPPAYHPLPRRPPLDFIRRTTAFKSLDLFLNEFRLLSIAPYSPPLKRSAYGWFPHVLYHTGLFVFHLIVFDLATYPLFHLDPEGLGYPFGRTTDYHARVDALARRFGVPQAVVRAGLTINVGCGVYAAMGLTAHMFASMAMVTGLWCGEELPGTMNKPFLATSLSEFWGRRYHQRLRHWLLLVTSPFRRLPSYLLVPLIFLASGLYHIFIHYPFHHRLALYPNLAMFAGAGLGNVLERLFLRLTGRRVGGWYGRIWTWTWLAIVSQPLVESWYELNIIGQYRWDLSKDPTGSVAHWLAYAFGIAPRPVKP</sequence>
<keyword evidence="5 8" id="KW-0812">Transmembrane</keyword>
<keyword evidence="11" id="KW-1185">Reference proteome</keyword>
<reference evidence="10 11" key="1">
    <citation type="submission" date="2018-11" db="EMBL/GenBank/DDBJ databases">
        <title>Genome sequence of Saitozyma podzolica DSM 27192.</title>
        <authorList>
            <person name="Aliyu H."/>
            <person name="Gorte O."/>
            <person name="Ochsenreither K."/>
        </authorList>
    </citation>
    <scope>NUCLEOTIDE SEQUENCE [LARGE SCALE GENOMIC DNA]</scope>
    <source>
        <strain evidence="10 11">DSM 27192</strain>
    </source>
</reference>
<dbReference type="AlphaFoldDB" id="A0A427Y3H0"/>
<organism evidence="10 11">
    <name type="scientific">Saitozyma podzolica</name>
    <dbReference type="NCBI Taxonomy" id="1890683"/>
    <lineage>
        <taxon>Eukaryota</taxon>
        <taxon>Fungi</taxon>
        <taxon>Dikarya</taxon>
        <taxon>Basidiomycota</taxon>
        <taxon>Agaricomycotina</taxon>
        <taxon>Tremellomycetes</taxon>
        <taxon>Tremellales</taxon>
        <taxon>Trimorphomycetaceae</taxon>
        <taxon>Saitozyma</taxon>
    </lineage>
</organism>
<dbReference type="InterPro" id="IPR032805">
    <property type="entry name" value="Wax_synthase_dom"/>
</dbReference>
<evidence type="ECO:0000256" key="3">
    <source>
        <dbReference type="ARBA" id="ARBA00007282"/>
    </source>
</evidence>
<keyword evidence="4" id="KW-0808">Transferase</keyword>
<proteinExistence type="inferred from homology"/>
<keyword evidence="6 8" id="KW-1133">Transmembrane helix</keyword>
<comment type="caution">
    <text evidence="10">The sequence shown here is derived from an EMBL/GenBank/DDBJ whole genome shotgun (WGS) entry which is preliminary data.</text>
</comment>
<feature type="transmembrane region" description="Helical" evidence="8">
    <location>
        <begin position="301"/>
        <end position="320"/>
    </location>
</feature>
<dbReference type="InterPro" id="IPR044851">
    <property type="entry name" value="Wax_synthase"/>
</dbReference>
<keyword evidence="7 8" id="KW-0472">Membrane</keyword>
<evidence type="ECO:0000256" key="6">
    <source>
        <dbReference type="ARBA" id="ARBA00022989"/>
    </source>
</evidence>
<comment type="pathway">
    <text evidence="2">Secondary metabolite biosynthesis.</text>
</comment>
<comment type="subcellular location">
    <subcellularLocation>
        <location evidence="1">Membrane</location>
        <topology evidence="1">Multi-pass membrane protein</topology>
    </subcellularLocation>
</comment>
<evidence type="ECO:0000259" key="9">
    <source>
        <dbReference type="Pfam" id="PF13813"/>
    </source>
</evidence>
<feature type="transmembrane region" description="Helical" evidence="8">
    <location>
        <begin position="34"/>
        <end position="51"/>
    </location>
</feature>
<evidence type="ECO:0000256" key="2">
    <source>
        <dbReference type="ARBA" id="ARBA00005179"/>
    </source>
</evidence>
<dbReference type="Pfam" id="PF13813">
    <property type="entry name" value="MBOAT_2"/>
    <property type="match status" value="1"/>
</dbReference>
<feature type="transmembrane region" description="Helical" evidence="8">
    <location>
        <begin position="164"/>
        <end position="186"/>
    </location>
</feature>
<dbReference type="GO" id="GO:0008374">
    <property type="term" value="F:O-acyltransferase activity"/>
    <property type="evidence" value="ECO:0007669"/>
    <property type="project" value="InterPro"/>
</dbReference>
<dbReference type="OrthoDB" id="1077582at2759"/>
<evidence type="ECO:0000256" key="7">
    <source>
        <dbReference type="ARBA" id="ARBA00023136"/>
    </source>
</evidence>
<dbReference type="Proteomes" id="UP000279259">
    <property type="component" value="Unassembled WGS sequence"/>
</dbReference>
<dbReference type="EMBL" id="RSCD01000019">
    <property type="protein sequence ID" value="RSH85605.1"/>
    <property type="molecule type" value="Genomic_DNA"/>
</dbReference>
<evidence type="ECO:0000256" key="5">
    <source>
        <dbReference type="ARBA" id="ARBA00022692"/>
    </source>
</evidence>
<evidence type="ECO:0000313" key="10">
    <source>
        <dbReference type="EMBL" id="RSH85605.1"/>
    </source>
</evidence>
<feature type="domain" description="Wax synthase" evidence="9">
    <location>
        <begin position="260"/>
        <end position="324"/>
    </location>
</feature>
<evidence type="ECO:0000313" key="11">
    <source>
        <dbReference type="Proteomes" id="UP000279259"/>
    </source>
</evidence>
<dbReference type="GO" id="GO:0006629">
    <property type="term" value="P:lipid metabolic process"/>
    <property type="evidence" value="ECO:0007669"/>
    <property type="project" value="InterPro"/>
</dbReference>
<dbReference type="PANTHER" id="PTHR31595:SF57">
    <property type="entry name" value="OS04G0481900 PROTEIN"/>
    <property type="match status" value="1"/>
</dbReference>
<name>A0A427Y3H0_9TREE</name>
<gene>
    <name evidence="10" type="ORF">EHS25_003744</name>
</gene>
<accession>A0A427Y3H0</accession>